<dbReference type="Gene3D" id="1.10.3210.10">
    <property type="entry name" value="Hypothetical protein af1432"/>
    <property type="match status" value="1"/>
</dbReference>
<dbReference type="AlphaFoldDB" id="A0A9E6XYK0"/>
<organism evidence="2 3">
    <name type="scientific">Capillimicrobium parvum</name>
    <dbReference type="NCBI Taxonomy" id="2884022"/>
    <lineage>
        <taxon>Bacteria</taxon>
        <taxon>Bacillati</taxon>
        <taxon>Actinomycetota</taxon>
        <taxon>Thermoleophilia</taxon>
        <taxon>Solirubrobacterales</taxon>
        <taxon>Capillimicrobiaceae</taxon>
        <taxon>Capillimicrobium</taxon>
    </lineage>
</organism>
<sequence>MTATGRYARIYAAAEPYWQTRSNEIHVPESYALAQELLESCPAADPDVVLPAVLLHDVGYMAVPSDDHLKGLAGAIRGWEPDITRRHEIQGAALAGEILAHVGWDERRTRAIQDIVDGHDSRAEAVSLDDELVKDADKLWRYTESAVRICHEWMKLTPDDYIDWVESEIDAWLFTEPARAIARREIAASRAALAARPVEPAR</sequence>
<dbReference type="EMBL" id="CP087164">
    <property type="protein sequence ID" value="UGS36573.1"/>
    <property type="molecule type" value="Genomic_DNA"/>
</dbReference>
<dbReference type="CDD" id="cd00077">
    <property type="entry name" value="HDc"/>
    <property type="match status" value="1"/>
</dbReference>
<dbReference type="KEGG" id="sbae:DSM104329_02980"/>
<evidence type="ECO:0000259" key="1">
    <source>
        <dbReference type="Pfam" id="PF01966"/>
    </source>
</evidence>
<dbReference type="Proteomes" id="UP001162834">
    <property type="component" value="Chromosome"/>
</dbReference>
<feature type="domain" description="HD" evidence="1">
    <location>
        <begin position="26"/>
        <end position="139"/>
    </location>
</feature>
<accession>A0A9E6XYK0</accession>
<dbReference type="InterPro" id="IPR006674">
    <property type="entry name" value="HD_domain"/>
</dbReference>
<evidence type="ECO:0000313" key="2">
    <source>
        <dbReference type="EMBL" id="UGS36573.1"/>
    </source>
</evidence>
<keyword evidence="3" id="KW-1185">Reference proteome</keyword>
<dbReference type="Pfam" id="PF01966">
    <property type="entry name" value="HD"/>
    <property type="match status" value="1"/>
</dbReference>
<reference evidence="2" key="1">
    <citation type="journal article" date="2022" name="Int. J. Syst. Evol. Microbiol.">
        <title>Pseudomonas aegrilactucae sp. nov. and Pseudomonas morbosilactucae sp. nov., pathogens causing bacterial rot of lettuce in Japan.</title>
        <authorList>
            <person name="Sawada H."/>
            <person name="Fujikawa T."/>
            <person name="Satou M."/>
        </authorList>
    </citation>
    <scope>NUCLEOTIDE SEQUENCE</scope>
    <source>
        <strain evidence="2">0166_1</strain>
    </source>
</reference>
<dbReference type="SUPFAM" id="SSF109604">
    <property type="entry name" value="HD-domain/PDEase-like"/>
    <property type="match status" value="1"/>
</dbReference>
<evidence type="ECO:0000313" key="3">
    <source>
        <dbReference type="Proteomes" id="UP001162834"/>
    </source>
</evidence>
<proteinExistence type="predicted"/>
<gene>
    <name evidence="2" type="ORF">DSM104329_02980</name>
</gene>
<dbReference type="RefSeq" id="WP_259310641.1">
    <property type="nucleotide sequence ID" value="NZ_CP087164.1"/>
</dbReference>
<protein>
    <recommendedName>
        <fullName evidence="1">HD domain-containing protein</fullName>
    </recommendedName>
</protein>
<dbReference type="InterPro" id="IPR003607">
    <property type="entry name" value="HD/PDEase_dom"/>
</dbReference>
<name>A0A9E6XYK0_9ACTN</name>